<keyword evidence="8" id="KW-1185">Reference proteome</keyword>
<feature type="DNA-binding region" description="OmpR/PhoB-type" evidence="5">
    <location>
        <begin position="1"/>
        <end position="96"/>
    </location>
</feature>
<reference evidence="7 8" key="1">
    <citation type="journal article" date="2019" name="Emerg. Microbes Infect.">
        <title>Comprehensive subspecies identification of 175 nontuberculous mycobacteria species based on 7547 genomic profiles.</title>
        <authorList>
            <person name="Matsumoto Y."/>
            <person name="Kinjo T."/>
            <person name="Motooka D."/>
            <person name="Nabeya D."/>
            <person name="Jung N."/>
            <person name="Uechi K."/>
            <person name="Horii T."/>
            <person name="Iida T."/>
            <person name="Fujita J."/>
            <person name="Nakamura S."/>
        </authorList>
    </citation>
    <scope>NUCLEOTIDE SEQUENCE [LARGE SCALE GENOMIC DNA]</scope>
    <source>
        <strain evidence="7 8">JCM 15296</strain>
    </source>
</reference>
<feature type="domain" description="OmpR/PhoB-type" evidence="6">
    <location>
        <begin position="1"/>
        <end position="96"/>
    </location>
</feature>
<dbReference type="SUPFAM" id="SSF52540">
    <property type="entry name" value="P-loop containing nucleoside triphosphate hydrolases"/>
    <property type="match status" value="1"/>
</dbReference>
<dbReference type="Gene3D" id="1.25.40.10">
    <property type="entry name" value="Tetratricopeptide repeat domain"/>
    <property type="match status" value="1"/>
</dbReference>
<dbReference type="Proteomes" id="UP000465609">
    <property type="component" value="Chromosome"/>
</dbReference>
<keyword evidence="3 5" id="KW-0238">DNA-binding</keyword>
<dbReference type="SMART" id="SM00862">
    <property type="entry name" value="Trans_reg_C"/>
    <property type="match status" value="1"/>
</dbReference>
<accession>A0ABN5YTN4</accession>
<evidence type="ECO:0000256" key="4">
    <source>
        <dbReference type="ARBA" id="ARBA00023163"/>
    </source>
</evidence>
<keyword evidence="4" id="KW-0804">Transcription</keyword>
<dbReference type="CDD" id="cd15831">
    <property type="entry name" value="BTAD"/>
    <property type="match status" value="1"/>
</dbReference>
<dbReference type="PANTHER" id="PTHR35807:SF1">
    <property type="entry name" value="TRANSCRIPTIONAL REGULATOR REDD"/>
    <property type="match status" value="1"/>
</dbReference>
<dbReference type="InterPro" id="IPR005158">
    <property type="entry name" value="BTAD"/>
</dbReference>
<dbReference type="InterPro" id="IPR001867">
    <property type="entry name" value="OmpR/PhoB-type_DNA-bd"/>
</dbReference>
<dbReference type="CDD" id="cd00383">
    <property type="entry name" value="trans_reg_C"/>
    <property type="match status" value="1"/>
</dbReference>
<dbReference type="InterPro" id="IPR036388">
    <property type="entry name" value="WH-like_DNA-bd_sf"/>
</dbReference>
<dbReference type="Gene3D" id="1.10.10.10">
    <property type="entry name" value="Winged helix-like DNA-binding domain superfamily/Winged helix DNA-binding domain"/>
    <property type="match status" value="1"/>
</dbReference>
<evidence type="ECO:0000256" key="5">
    <source>
        <dbReference type="PROSITE-ProRule" id="PRU01091"/>
    </source>
</evidence>
<dbReference type="SMART" id="SM01043">
    <property type="entry name" value="BTAD"/>
    <property type="match status" value="1"/>
</dbReference>
<dbReference type="InterPro" id="IPR011990">
    <property type="entry name" value="TPR-like_helical_dom_sf"/>
</dbReference>
<dbReference type="SUPFAM" id="SSF46894">
    <property type="entry name" value="C-terminal effector domain of the bipartite response regulators"/>
    <property type="match status" value="1"/>
</dbReference>
<protein>
    <recommendedName>
        <fullName evidence="6">OmpR/PhoB-type domain-containing protein</fullName>
    </recommendedName>
</protein>
<dbReference type="Pfam" id="PF03704">
    <property type="entry name" value="BTAD"/>
    <property type="match status" value="1"/>
</dbReference>
<evidence type="ECO:0000256" key="3">
    <source>
        <dbReference type="ARBA" id="ARBA00023125"/>
    </source>
</evidence>
<dbReference type="InterPro" id="IPR016032">
    <property type="entry name" value="Sig_transdc_resp-reg_C-effctor"/>
</dbReference>
<dbReference type="PANTHER" id="PTHR35807">
    <property type="entry name" value="TRANSCRIPTIONAL REGULATOR REDD-RELATED"/>
    <property type="match status" value="1"/>
</dbReference>
<dbReference type="EMBL" id="AP022577">
    <property type="protein sequence ID" value="BBX83829.1"/>
    <property type="molecule type" value="Genomic_DNA"/>
</dbReference>
<evidence type="ECO:0000256" key="1">
    <source>
        <dbReference type="ARBA" id="ARBA00005820"/>
    </source>
</evidence>
<organism evidence="7 8">
    <name type="scientific">Mycolicibacterium aubagnense</name>
    <dbReference type="NCBI Taxonomy" id="319707"/>
    <lineage>
        <taxon>Bacteria</taxon>
        <taxon>Bacillati</taxon>
        <taxon>Actinomycetota</taxon>
        <taxon>Actinomycetes</taxon>
        <taxon>Mycobacteriales</taxon>
        <taxon>Mycobacteriaceae</taxon>
        <taxon>Mycolicibacterium</taxon>
    </lineage>
</organism>
<keyword evidence="2" id="KW-0805">Transcription regulation</keyword>
<dbReference type="Pfam" id="PF00486">
    <property type="entry name" value="Trans_reg_C"/>
    <property type="match status" value="1"/>
</dbReference>
<dbReference type="InterPro" id="IPR051677">
    <property type="entry name" value="AfsR-DnrI-RedD_regulator"/>
</dbReference>
<dbReference type="InterPro" id="IPR041664">
    <property type="entry name" value="AAA_16"/>
</dbReference>
<proteinExistence type="inferred from homology"/>
<evidence type="ECO:0000313" key="7">
    <source>
        <dbReference type="EMBL" id="BBX83829.1"/>
    </source>
</evidence>
<evidence type="ECO:0000313" key="8">
    <source>
        <dbReference type="Proteomes" id="UP000465609"/>
    </source>
</evidence>
<dbReference type="RefSeq" id="WP_138231757.1">
    <property type="nucleotide sequence ID" value="NZ_AP022577.1"/>
</dbReference>
<dbReference type="InterPro" id="IPR027417">
    <property type="entry name" value="P-loop_NTPase"/>
</dbReference>
<sequence>MVDYVLSGAVEVRRAGKNVPLGGVKQRCVLAVLLAKHGSVVSTDQLIQHVWEDDAPPKALASLRAYVSNLRRVLDDDDDADPVRLESRPRGYRLNLRHGDSVDLHRFESLVSAARMALAGGDAGSAVGMLGESLALWRGDPFGDFAYAEFAAPEVQRFWGLRSAATELRLRAALHLGGGAELVPEIRAALAQHPLHEPLWAHLMLALHRAGRTSDAVRAFDRACEVLKREVGGQPGAELQAAFDQITTGTIEFDGQSTTVAARAASALVGRDREVRRATESLLRVRDGAGGMTFVGGESGIGKTSFTREVTKAARGAGIAVAWAGHSSGISLPQHWAWIQVLRQLGNEFADDMRGAIRRAAPGVADALVPEWNSETPSGASVPATGFALAEGIAVALEAVSRIRPVLVVIDDAQDADAPTLDALALLAARLPQLRLQVMVNWRYHGAARPVNRVALARLAGRTDSVTIFLDGIDARATGDLISLVTGAAAPVEVATYISRYARGNPFYIKEIARTLDAAPAAVPGLPDTVVEVLGRRLDELGRPSRQLLAAAAVLGPQFDLAELAAMANLSTSTVEARLRPALANAVLDEAAELPGTYRFSHGLTRDAVLATLSSDRRAELHAAAASARASGLESDPYEIVIAAADHAWQAGTHLNPVTAVDVHETTIQRALHRSAYADVATLTERALHLCRRLPAKPELLERQAALWLHLAGARGILEGQGSTSATEAVQRAFEIGAHVKGRSFYGAVAVQASMLCAHGRIDEADVIAQGLREQYGNSGDVDCGVASDFATVVVAGLRGDTDLQIDVGLHMMRTFPAPETVTDPMHFFHPRVYTWMSLGEALRGNADASRHYGTRALQLASSRGDVFNVLGAKLTHVEAAAILGELRGTAAAAAAVEREFAAAGGQQWGAAARIVSVWAEAMEGRAVDPQQAFDAFEILRSDGTCVMHAYFLALLSDIELRAGRRDGAAALIERAHHLVAMTGEHVWDEFLARRVAAINVG</sequence>
<evidence type="ECO:0000256" key="2">
    <source>
        <dbReference type="ARBA" id="ARBA00023015"/>
    </source>
</evidence>
<dbReference type="PROSITE" id="PS51755">
    <property type="entry name" value="OMPR_PHOB"/>
    <property type="match status" value="1"/>
</dbReference>
<gene>
    <name evidence="7" type="ORF">MAUB_17020</name>
</gene>
<evidence type="ECO:0000259" key="6">
    <source>
        <dbReference type="PROSITE" id="PS51755"/>
    </source>
</evidence>
<name>A0ABN5YTN4_9MYCO</name>
<dbReference type="Pfam" id="PF13191">
    <property type="entry name" value="AAA_16"/>
    <property type="match status" value="1"/>
</dbReference>
<comment type="similarity">
    <text evidence="1">Belongs to the AfsR/DnrI/RedD regulatory family.</text>
</comment>
<dbReference type="SUPFAM" id="SSF48452">
    <property type="entry name" value="TPR-like"/>
    <property type="match status" value="1"/>
</dbReference>